<evidence type="ECO:0000256" key="1">
    <source>
        <dbReference type="SAM" id="MobiDB-lite"/>
    </source>
</evidence>
<accession>A0A8X6FUU0</accession>
<protein>
    <submittedName>
        <fullName evidence="2">Uncharacterized protein</fullName>
    </submittedName>
</protein>
<dbReference type="Proteomes" id="UP000887116">
    <property type="component" value="Unassembled WGS sequence"/>
</dbReference>
<organism evidence="2 3">
    <name type="scientific">Trichonephila clavata</name>
    <name type="common">Joro spider</name>
    <name type="synonym">Nephila clavata</name>
    <dbReference type="NCBI Taxonomy" id="2740835"/>
    <lineage>
        <taxon>Eukaryota</taxon>
        <taxon>Metazoa</taxon>
        <taxon>Ecdysozoa</taxon>
        <taxon>Arthropoda</taxon>
        <taxon>Chelicerata</taxon>
        <taxon>Arachnida</taxon>
        <taxon>Araneae</taxon>
        <taxon>Araneomorphae</taxon>
        <taxon>Entelegynae</taxon>
        <taxon>Araneoidea</taxon>
        <taxon>Nephilidae</taxon>
        <taxon>Trichonephila</taxon>
    </lineage>
</organism>
<keyword evidence="3" id="KW-1185">Reference proteome</keyword>
<feature type="region of interest" description="Disordered" evidence="1">
    <location>
        <begin position="35"/>
        <end position="90"/>
    </location>
</feature>
<evidence type="ECO:0000313" key="3">
    <source>
        <dbReference type="Proteomes" id="UP000887116"/>
    </source>
</evidence>
<name>A0A8X6FUU0_TRICU</name>
<reference evidence="2" key="1">
    <citation type="submission" date="2020-07" db="EMBL/GenBank/DDBJ databases">
        <title>Multicomponent nature underlies the extraordinary mechanical properties of spider dragline silk.</title>
        <authorList>
            <person name="Kono N."/>
            <person name="Nakamura H."/>
            <person name="Mori M."/>
            <person name="Yoshida Y."/>
            <person name="Ohtoshi R."/>
            <person name="Malay A.D."/>
            <person name="Moran D.A.P."/>
            <person name="Tomita M."/>
            <person name="Numata K."/>
            <person name="Arakawa K."/>
        </authorList>
    </citation>
    <scope>NUCLEOTIDE SEQUENCE</scope>
</reference>
<comment type="caution">
    <text evidence="2">The sequence shown here is derived from an EMBL/GenBank/DDBJ whole genome shotgun (WGS) entry which is preliminary data.</text>
</comment>
<dbReference type="EMBL" id="BMAO01020480">
    <property type="protein sequence ID" value="GFQ67678.1"/>
    <property type="molecule type" value="Genomic_DNA"/>
</dbReference>
<gene>
    <name evidence="2" type="ORF">TNCT_343161</name>
</gene>
<sequence length="90" mass="10097">MVSTKPPHVLFMTWSFIPSIRFYRSLVLVSASQEPVDEEPGGRPELQCGQEHHPVHRGWNGDDHSDHSSNLARAKAGADGGRKRARLRQI</sequence>
<evidence type="ECO:0000313" key="2">
    <source>
        <dbReference type="EMBL" id="GFQ67678.1"/>
    </source>
</evidence>
<proteinExistence type="predicted"/>
<dbReference type="AlphaFoldDB" id="A0A8X6FUU0"/>